<sequence length="199" mass="21643">MIKPFVAILLCVSILAGCSSAGKESPQSAIEAATYVHTGQRKLTLITMVNNRSGAGAHTALLVEGSQAVMFDPAGSFIHDRVPERGDVLYGMSPFWVQAYKSAHARTNFHVVSQEFNVTPAQAERALQLVQARGAVRSAECAFATSGILKQIPGFEDVRRGYYPLSLMSQFEQKPGVTTTRYYEDDEGNVRDGIKALSQ</sequence>
<protein>
    <recommendedName>
        <fullName evidence="4">Lipoprotein</fullName>
    </recommendedName>
</protein>
<evidence type="ECO:0008006" key="4">
    <source>
        <dbReference type="Google" id="ProtNLM"/>
    </source>
</evidence>
<organism evidence="2 3">
    <name type="scientific">Sulfitobacter guttiformis</name>
    <dbReference type="NCBI Taxonomy" id="74349"/>
    <lineage>
        <taxon>Bacteria</taxon>
        <taxon>Pseudomonadati</taxon>
        <taxon>Pseudomonadota</taxon>
        <taxon>Alphaproteobacteria</taxon>
        <taxon>Rhodobacterales</taxon>
        <taxon>Roseobacteraceae</taxon>
        <taxon>Sulfitobacter</taxon>
    </lineage>
</organism>
<feature type="signal peptide" evidence="1">
    <location>
        <begin position="1"/>
        <end position="21"/>
    </location>
</feature>
<evidence type="ECO:0000256" key="1">
    <source>
        <dbReference type="SAM" id="SignalP"/>
    </source>
</evidence>
<gene>
    <name evidence="2" type="ORF">C8N30_0954</name>
</gene>
<feature type="chain" id="PRO_5019423731" description="Lipoprotein" evidence="1">
    <location>
        <begin position="22"/>
        <end position="199"/>
    </location>
</feature>
<dbReference type="EMBL" id="RAQK01000001">
    <property type="protein sequence ID" value="RKE96396.1"/>
    <property type="molecule type" value="Genomic_DNA"/>
</dbReference>
<evidence type="ECO:0000313" key="2">
    <source>
        <dbReference type="EMBL" id="RKE96396.1"/>
    </source>
</evidence>
<dbReference type="RefSeq" id="WP_025063340.1">
    <property type="nucleotide sequence ID" value="NZ_RAQK01000001.1"/>
</dbReference>
<name>A0A420DQ35_9RHOB</name>
<dbReference type="Proteomes" id="UP000284407">
    <property type="component" value="Unassembled WGS sequence"/>
</dbReference>
<evidence type="ECO:0000313" key="3">
    <source>
        <dbReference type="Proteomes" id="UP000284407"/>
    </source>
</evidence>
<comment type="caution">
    <text evidence="2">The sequence shown here is derived from an EMBL/GenBank/DDBJ whole genome shotgun (WGS) entry which is preliminary data.</text>
</comment>
<proteinExistence type="predicted"/>
<dbReference type="PROSITE" id="PS51257">
    <property type="entry name" value="PROKAR_LIPOPROTEIN"/>
    <property type="match status" value="1"/>
</dbReference>
<dbReference type="STRING" id="1443111.Z949_2954"/>
<accession>A0A420DQ35</accession>
<dbReference type="OrthoDB" id="7666390at2"/>
<keyword evidence="1" id="KW-0732">Signal</keyword>
<keyword evidence="3" id="KW-1185">Reference proteome</keyword>
<reference evidence="2 3" key="1">
    <citation type="submission" date="2018-09" db="EMBL/GenBank/DDBJ databases">
        <title>Genomic Encyclopedia of Archaeal and Bacterial Type Strains, Phase II (KMG-II): from individual species to whole genera.</title>
        <authorList>
            <person name="Goeker M."/>
        </authorList>
    </citation>
    <scope>NUCLEOTIDE SEQUENCE [LARGE SCALE GENOMIC DNA]</scope>
    <source>
        <strain evidence="2 3">DSM 11458</strain>
    </source>
</reference>
<dbReference type="AlphaFoldDB" id="A0A420DQ35"/>